<comment type="caution">
    <text evidence="6">The sequence shown here is derived from an EMBL/GenBank/DDBJ whole genome shotgun (WGS) entry which is preliminary data.</text>
</comment>
<dbReference type="PANTHER" id="PTHR43776:SF7">
    <property type="entry name" value="D,D-DIPEPTIDE TRANSPORT ATP-BINDING PROTEIN DDPF-RELATED"/>
    <property type="match status" value="1"/>
</dbReference>
<organism evidence="6 7">
    <name type="scientific">Halomarina oriensis</name>
    <dbReference type="NCBI Taxonomy" id="671145"/>
    <lineage>
        <taxon>Archaea</taxon>
        <taxon>Methanobacteriati</taxon>
        <taxon>Methanobacteriota</taxon>
        <taxon>Stenosarchaea group</taxon>
        <taxon>Halobacteria</taxon>
        <taxon>Halobacteriales</taxon>
        <taxon>Natronomonadaceae</taxon>
        <taxon>Halomarina</taxon>
    </lineage>
</organism>
<dbReference type="InterPro" id="IPR003439">
    <property type="entry name" value="ABC_transporter-like_ATP-bd"/>
</dbReference>
<keyword evidence="4 6" id="KW-0067">ATP-binding</keyword>
<dbReference type="Proteomes" id="UP000451471">
    <property type="component" value="Unassembled WGS sequence"/>
</dbReference>
<evidence type="ECO:0000313" key="7">
    <source>
        <dbReference type="Proteomes" id="UP000451471"/>
    </source>
</evidence>
<dbReference type="InterPro" id="IPR050319">
    <property type="entry name" value="ABC_transp_ATP-bind"/>
</dbReference>
<dbReference type="GO" id="GO:0005524">
    <property type="term" value="F:ATP binding"/>
    <property type="evidence" value="ECO:0007669"/>
    <property type="project" value="UniProtKB-KW"/>
</dbReference>
<dbReference type="OrthoDB" id="18209at2157"/>
<dbReference type="RefSeq" id="WP_158206611.1">
    <property type="nucleotide sequence ID" value="NZ_WSZK01000048.1"/>
</dbReference>
<evidence type="ECO:0000256" key="4">
    <source>
        <dbReference type="ARBA" id="ARBA00022840"/>
    </source>
</evidence>
<dbReference type="SMART" id="SM00382">
    <property type="entry name" value="AAA"/>
    <property type="match status" value="1"/>
</dbReference>
<name>A0A6B0GXV2_9EURY</name>
<dbReference type="Gene3D" id="3.40.50.300">
    <property type="entry name" value="P-loop containing nucleotide triphosphate hydrolases"/>
    <property type="match status" value="1"/>
</dbReference>
<dbReference type="GO" id="GO:0016887">
    <property type="term" value="F:ATP hydrolysis activity"/>
    <property type="evidence" value="ECO:0007669"/>
    <property type="project" value="InterPro"/>
</dbReference>
<gene>
    <name evidence="6" type="ORF">GQS65_21175</name>
</gene>
<dbReference type="SUPFAM" id="SSF52540">
    <property type="entry name" value="P-loop containing nucleoside triphosphate hydrolases"/>
    <property type="match status" value="1"/>
</dbReference>
<proteinExistence type="inferred from homology"/>
<sequence>MSSEPARSISDDDDDIAFGETLVSVENLTKHFTTGGGLLSLRYDATGGGFPFRTHSDRVRAVENVSFDIKKGETLGIVGESGCGKSTLARTILKLHAPTDGDIYFKGENLADLTGEALRKRRREMQMIFQDPQSSLDPRMKVGPIVEEPMKAHDIYDPDERSDRVRDLLEKVGLDPQHYNRYPHEFSGGQRQRVNLARALAVNPDFIVCDEPVSALDVSIQAQVLNTMKRLQREFGLTYLFIAHDLSVIRHISDRVGVMYLGQLVELADRDELFENPQHPYTRSLLESIPVPDPRVEGRRGVLEGDVPSPINPPSGCRFRTRCPDLIAPDTYEMSDAEWVNVRRFMRAVDRRTFTVTDRAELLAEFFDDAYPDGEAGDVTDRAIDNVLADEWETAATLLQERFAEQSICALREPSYEVEPEHGTNQHFAACHLNADD</sequence>
<evidence type="ECO:0000256" key="3">
    <source>
        <dbReference type="ARBA" id="ARBA00022741"/>
    </source>
</evidence>
<evidence type="ECO:0000259" key="5">
    <source>
        <dbReference type="PROSITE" id="PS50893"/>
    </source>
</evidence>
<dbReference type="FunFam" id="3.40.50.300:FF:000016">
    <property type="entry name" value="Oligopeptide ABC transporter ATP-binding component"/>
    <property type="match status" value="1"/>
</dbReference>
<dbReference type="GO" id="GO:0015833">
    <property type="term" value="P:peptide transport"/>
    <property type="evidence" value="ECO:0007669"/>
    <property type="project" value="InterPro"/>
</dbReference>
<dbReference type="InterPro" id="IPR017871">
    <property type="entry name" value="ABC_transporter-like_CS"/>
</dbReference>
<dbReference type="GO" id="GO:0055085">
    <property type="term" value="P:transmembrane transport"/>
    <property type="evidence" value="ECO:0007669"/>
    <property type="project" value="UniProtKB-ARBA"/>
</dbReference>
<protein>
    <submittedName>
        <fullName evidence="6">ATP-binding cassette domain-containing protein</fullName>
    </submittedName>
</protein>
<dbReference type="PANTHER" id="PTHR43776">
    <property type="entry name" value="TRANSPORT ATP-BINDING PROTEIN"/>
    <property type="match status" value="1"/>
</dbReference>
<dbReference type="InterPro" id="IPR027417">
    <property type="entry name" value="P-loop_NTPase"/>
</dbReference>
<evidence type="ECO:0000256" key="2">
    <source>
        <dbReference type="ARBA" id="ARBA00022448"/>
    </source>
</evidence>
<dbReference type="NCBIfam" id="TIGR01727">
    <property type="entry name" value="oligo_HPY"/>
    <property type="match status" value="1"/>
</dbReference>
<dbReference type="InterPro" id="IPR013563">
    <property type="entry name" value="Oligopep_ABC_C"/>
</dbReference>
<evidence type="ECO:0000256" key="1">
    <source>
        <dbReference type="ARBA" id="ARBA00005417"/>
    </source>
</evidence>
<dbReference type="Pfam" id="PF00005">
    <property type="entry name" value="ABC_tran"/>
    <property type="match status" value="1"/>
</dbReference>
<dbReference type="PROSITE" id="PS50893">
    <property type="entry name" value="ABC_TRANSPORTER_2"/>
    <property type="match status" value="1"/>
</dbReference>
<accession>A0A6B0GXV2</accession>
<feature type="domain" description="ABC transporter" evidence="5">
    <location>
        <begin position="23"/>
        <end position="286"/>
    </location>
</feature>
<reference evidence="6 7" key="1">
    <citation type="submission" date="2019-12" db="EMBL/GenBank/DDBJ databases">
        <title>Halocatena pleomorpha gen. nov. sp. nov., an extremely halophilic archaeon of family Halobacteriaceae isolated from saltpan soil.</title>
        <authorList>
            <person name="Pal Y."/>
            <person name="Verma A."/>
            <person name="Krishnamurthi S."/>
            <person name="Kumar P."/>
        </authorList>
    </citation>
    <scope>NUCLEOTIDE SEQUENCE [LARGE SCALE GENOMIC DNA]</scope>
    <source>
        <strain evidence="6 7">JCM 16495</strain>
    </source>
</reference>
<keyword evidence="2" id="KW-0813">Transport</keyword>
<dbReference type="PROSITE" id="PS00211">
    <property type="entry name" value="ABC_TRANSPORTER_1"/>
    <property type="match status" value="1"/>
</dbReference>
<comment type="similarity">
    <text evidence="1">Belongs to the ABC transporter superfamily.</text>
</comment>
<dbReference type="EMBL" id="WSZK01000048">
    <property type="protein sequence ID" value="MWG36965.1"/>
    <property type="molecule type" value="Genomic_DNA"/>
</dbReference>
<dbReference type="Pfam" id="PF08352">
    <property type="entry name" value="oligo_HPY"/>
    <property type="match status" value="1"/>
</dbReference>
<dbReference type="InterPro" id="IPR003593">
    <property type="entry name" value="AAA+_ATPase"/>
</dbReference>
<dbReference type="AlphaFoldDB" id="A0A6B0GXV2"/>
<keyword evidence="3" id="KW-0547">Nucleotide-binding</keyword>
<dbReference type="CDD" id="cd03257">
    <property type="entry name" value="ABC_NikE_OppD_transporters"/>
    <property type="match status" value="1"/>
</dbReference>
<keyword evidence="7" id="KW-1185">Reference proteome</keyword>
<evidence type="ECO:0000313" key="6">
    <source>
        <dbReference type="EMBL" id="MWG36965.1"/>
    </source>
</evidence>